<proteinExistence type="predicted"/>
<protein>
    <submittedName>
        <fullName evidence="1">Uncharacterized protein</fullName>
    </submittedName>
</protein>
<evidence type="ECO:0000313" key="1">
    <source>
        <dbReference type="EMBL" id="AJI08541.1"/>
    </source>
</evidence>
<geneLocation type="plasmid" evidence="1 2">
    <name>pBFI_5</name>
</geneLocation>
<evidence type="ECO:0000313" key="2">
    <source>
        <dbReference type="Proteomes" id="UP000031861"/>
    </source>
</evidence>
<gene>
    <name evidence="1" type="ORF">AK40_6246</name>
</gene>
<reference evidence="1 2" key="1">
    <citation type="journal article" date="2015" name="Genome Announc.">
        <title>Complete genome sequences for 35 biothreat assay-relevant bacillus species.</title>
        <authorList>
            <person name="Johnson S.L."/>
            <person name="Daligault H.E."/>
            <person name="Davenport K.W."/>
            <person name="Jaissle J."/>
            <person name="Frey K.G."/>
            <person name="Ladner J.T."/>
            <person name="Broomall S.M."/>
            <person name="Bishop-Lilly K.A."/>
            <person name="Bruce D.C."/>
            <person name="Gibbons H.S."/>
            <person name="Coyne S.R."/>
            <person name="Lo C.C."/>
            <person name="Meincke L."/>
            <person name="Munk A.C."/>
            <person name="Koroleva G.I."/>
            <person name="Rosenzweig C.N."/>
            <person name="Palacios G.F."/>
            <person name="Redden C.L."/>
            <person name="Minogue T.D."/>
            <person name="Chain P.S."/>
        </authorList>
    </citation>
    <scope>NUCLEOTIDE SEQUENCE [LARGE SCALE GENOMIC DNA]</scope>
    <source>
        <strain evidence="1 2">03BB108</strain>
    </source>
</reference>
<dbReference type="EMBL" id="CP009637">
    <property type="protein sequence ID" value="AJI08541.1"/>
    <property type="molecule type" value="Genomic_DNA"/>
</dbReference>
<keyword evidence="1" id="KW-0614">Plasmid</keyword>
<dbReference type="Proteomes" id="UP000031861">
    <property type="component" value="Plasmid pBFI_5"/>
</dbReference>
<name>A0AAN0SRG2_BACCE</name>
<organism evidence="1 2">
    <name type="scientific">Bacillus cereus 03BB108</name>
    <dbReference type="NCBI Taxonomy" id="451709"/>
    <lineage>
        <taxon>Bacteria</taxon>
        <taxon>Bacillati</taxon>
        <taxon>Bacillota</taxon>
        <taxon>Bacilli</taxon>
        <taxon>Bacillales</taxon>
        <taxon>Bacillaceae</taxon>
        <taxon>Bacillus</taxon>
        <taxon>Bacillus cereus group</taxon>
    </lineage>
</organism>
<accession>A0AAN0SRG2</accession>
<dbReference type="AlphaFoldDB" id="A0AAN0SRG2"/>
<sequence length="57" mass="6872">MIKGNLGFFRRGNKVLQLRDDHEWKWCLCGEPAFLYSPDKSEERIFQCRGCYEKDQE</sequence>